<dbReference type="AlphaFoldDB" id="A0AAW1I6S2"/>
<feature type="transmembrane region" description="Helical" evidence="2">
    <location>
        <begin position="12"/>
        <end position="35"/>
    </location>
</feature>
<comment type="caution">
    <text evidence="3">The sequence shown here is derived from an EMBL/GenBank/DDBJ whole genome shotgun (WGS) entry which is preliminary data.</text>
</comment>
<protein>
    <submittedName>
        <fullName evidence="3">Uncharacterized protein</fullName>
    </submittedName>
</protein>
<proteinExistence type="predicted"/>
<name>A0AAW1I6S2_SAPOF</name>
<keyword evidence="2" id="KW-0812">Transmembrane</keyword>
<evidence type="ECO:0000256" key="2">
    <source>
        <dbReference type="SAM" id="Phobius"/>
    </source>
</evidence>
<dbReference type="Proteomes" id="UP001443914">
    <property type="component" value="Unassembled WGS sequence"/>
</dbReference>
<evidence type="ECO:0000313" key="3">
    <source>
        <dbReference type="EMBL" id="KAK9684308.1"/>
    </source>
</evidence>
<dbReference type="EMBL" id="JBDFQZ010000010">
    <property type="protein sequence ID" value="KAK9684308.1"/>
    <property type="molecule type" value="Genomic_DNA"/>
</dbReference>
<dbReference type="PANTHER" id="PTHR34964">
    <property type="entry name" value="MEMBRANE LIPOPROTEIN-RELATED"/>
    <property type="match status" value="1"/>
</dbReference>
<sequence length="150" mass="16616">MPEDKPAGTCFVWVIVVFLFVCLLLGGTFLLLYMIQPESETTSWYPTVGISLVCLPWFFWILLVIYRIVSRKFGFRMVCFGTGTFPQESVHMGGDGGDGSTVPRGDEGLESGVTHTSSTVKNEHDNHLDGSPTSMMSHESEMPLKLSMQS</sequence>
<evidence type="ECO:0000313" key="4">
    <source>
        <dbReference type="Proteomes" id="UP001443914"/>
    </source>
</evidence>
<dbReference type="PANTHER" id="PTHR34964:SF1">
    <property type="entry name" value="MEMBRANE LIPOPROTEIN"/>
    <property type="match status" value="1"/>
</dbReference>
<feature type="transmembrane region" description="Helical" evidence="2">
    <location>
        <begin position="47"/>
        <end position="69"/>
    </location>
</feature>
<feature type="region of interest" description="Disordered" evidence="1">
    <location>
        <begin position="90"/>
        <end position="150"/>
    </location>
</feature>
<evidence type="ECO:0000256" key="1">
    <source>
        <dbReference type="SAM" id="MobiDB-lite"/>
    </source>
</evidence>
<organism evidence="3 4">
    <name type="scientific">Saponaria officinalis</name>
    <name type="common">Common soapwort</name>
    <name type="synonym">Lychnis saponaria</name>
    <dbReference type="NCBI Taxonomy" id="3572"/>
    <lineage>
        <taxon>Eukaryota</taxon>
        <taxon>Viridiplantae</taxon>
        <taxon>Streptophyta</taxon>
        <taxon>Embryophyta</taxon>
        <taxon>Tracheophyta</taxon>
        <taxon>Spermatophyta</taxon>
        <taxon>Magnoliopsida</taxon>
        <taxon>eudicotyledons</taxon>
        <taxon>Gunneridae</taxon>
        <taxon>Pentapetalae</taxon>
        <taxon>Caryophyllales</taxon>
        <taxon>Caryophyllaceae</taxon>
        <taxon>Caryophylleae</taxon>
        <taxon>Saponaria</taxon>
    </lineage>
</organism>
<gene>
    <name evidence="3" type="ORF">RND81_10G201000</name>
</gene>
<reference evidence="3" key="1">
    <citation type="submission" date="2024-03" db="EMBL/GenBank/DDBJ databases">
        <title>WGS assembly of Saponaria officinalis var. Norfolk2.</title>
        <authorList>
            <person name="Jenkins J."/>
            <person name="Shu S."/>
            <person name="Grimwood J."/>
            <person name="Barry K."/>
            <person name="Goodstein D."/>
            <person name="Schmutz J."/>
            <person name="Leebens-Mack J."/>
            <person name="Osbourn A."/>
        </authorList>
    </citation>
    <scope>NUCLEOTIDE SEQUENCE [LARGE SCALE GENOMIC DNA]</scope>
    <source>
        <strain evidence="3">JIC</strain>
    </source>
</reference>
<keyword evidence="2" id="KW-1133">Transmembrane helix</keyword>
<keyword evidence="4" id="KW-1185">Reference proteome</keyword>
<keyword evidence="2" id="KW-0472">Membrane</keyword>
<accession>A0AAW1I6S2</accession>